<protein>
    <submittedName>
        <fullName evidence="2">Dihydrofolate reductase</fullName>
    </submittedName>
</protein>
<feature type="domain" description="Bacterial bifunctional deaminase-reductase C-terminal" evidence="1">
    <location>
        <begin position="79"/>
        <end position="177"/>
    </location>
</feature>
<dbReference type="EMBL" id="SDPL01000004">
    <property type="protein sequence ID" value="RXZ51783.1"/>
    <property type="molecule type" value="Genomic_DNA"/>
</dbReference>
<organism evidence="2 3">
    <name type="scientific">Agromyces binzhouensis</name>
    <dbReference type="NCBI Taxonomy" id="1817495"/>
    <lineage>
        <taxon>Bacteria</taxon>
        <taxon>Bacillati</taxon>
        <taxon>Actinomycetota</taxon>
        <taxon>Actinomycetes</taxon>
        <taxon>Micrococcales</taxon>
        <taxon>Microbacteriaceae</taxon>
        <taxon>Agromyces</taxon>
    </lineage>
</organism>
<name>A0A4V1QTG2_9MICO</name>
<gene>
    <name evidence="2" type="ORF">ESO86_00835</name>
</gene>
<comment type="caution">
    <text evidence="2">The sequence shown here is derived from an EMBL/GenBank/DDBJ whole genome shotgun (WGS) entry which is preliminary data.</text>
</comment>
<dbReference type="PANTHER" id="PTHR38011:SF11">
    <property type="entry name" value="2,5-DIAMINO-6-RIBOSYLAMINO-4(3H)-PYRIMIDINONE 5'-PHOSPHATE REDUCTASE"/>
    <property type="match status" value="1"/>
</dbReference>
<dbReference type="OrthoDB" id="3427770at2"/>
<reference evidence="2 3" key="1">
    <citation type="submission" date="2019-01" db="EMBL/GenBank/DDBJ databases">
        <authorList>
            <person name="Li J."/>
        </authorList>
    </citation>
    <scope>NUCLEOTIDE SEQUENCE [LARGE SCALE GENOMIC DNA]</scope>
    <source>
        <strain evidence="2 3">CGMCC 4.7180</strain>
    </source>
</reference>
<dbReference type="PANTHER" id="PTHR38011">
    <property type="entry name" value="DIHYDROFOLATE REDUCTASE FAMILY PROTEIN (AFU_ORTHOLOGUE AFUA_8G06820)"/>
    <property type="match status" value="1"/>
</dbReference>
<sequence length="186" mass="20056">MSGAVRMLLSVTRIQYYVASTLDGFIADEHDGLEWLLQFGMEDFSDHYERFFASVGALVLGATTYEWVLREGGGWPYGELPTWVLTHRTLETPEGADIRFADGDVAAVADAATAAAGGRNVWVVGGGPVAAQFLAAGRLDDLLVTYMPVALGRGRPLLPVSEVTPVLTLTGLTRLGDAVEHVYRID</sequence>
<accession>A0A4V1QTG2</accession>
<dbReference type="Pfam" id="PF01872">
    <property type="entry name" value="RibD_C"/>
    <property type="match status" value="1"/>
</dbReference>
<dbReference type="Gene3D" id="3.40.430.10">
    <property type="entry name" value="Dihydrofolate Reductase, subunit A"/>
    <property type="match status" value="1"/>
</dbReference>
<dbReference type="InterPro" id="IPR002734">
    <property type="entry name" value="RibDG_C"/>
</dbReference>
<keyword evidence="3" id="KW-1185">Reference proteome</keyword>
<dbReference type="SUPFAM" id="SSF53597">
    <property type="entry name" value="Dihydrofolate reductase-like"/>
    <property type="match status" value="1"/>
</dbReference>
<evidence type="ECO:0000313" key="2">
    <source>
        <dbReference type="EMBL" id="RXZ51783.1"/>
    </source>
</evidence>
<proteinExistence type="predicted"/>
<dbReference type="Proteomes" id="UP000292881">
    <property type="component" value="Unassembled WGS sequence"/>
</dbReference>
<dbReference type="InterPro" id="IPR050765">
    <property type="entry name" value="Riboflavin_Biosynth_HTPR"/>
</dbReference>
<dbReference type="GO" id="GO:0009231">
    <property type="term" value="P:riboflavin biosynthetic process"/>
    <property type="evidence" value="ECO:0007669"/>
    <property type="project" value="InterPro"/>
</dbReference>
<dbReference type="InterPro" id="IPR024072">
    <property type="entry name" value="DHFR-like_dom_sf"/>
</dbReference>
<evidence type="ECO:0000259" key="1">
    <source>
        <dbReference type="Pfam" id="PF01872"/>
    </source>
</evidence>
<dbReference type="AlphaFoldDB" id="A0A4V1QTG2"/>
<evidence type="ECO:0000313" key="3">
    <source>
        <dbReference type="Proteomes" id="UP000292881"/>
    </source>
</evidence>
<dbReference type="GO" id="GO:0008703">
    <property type="term" value="F:5-amino-6-(5-phosphoribosylamino)uracil reductase activity"/>
    <property type="evidence" value="ECO:0007669"/>
    <property type="project" value="InterPro"/>
</dbReference>